<feature type="region of interest" description="Disordered" evidence="1">
    <location>
        <begin position="1"/>
        <end position="35"/>
    </location>
</feature>
<organism evidence="3 4">
    <name type="scientific">Kwoniella heveanensis BCC8398</name>
    <dbReference type="NCBI Taxonomy" id="1296120"/>
    <lineage>
        <taxon>Eukaryota</taxon>
        <taxon>Fungi</taxon>
        <taxon>Dikarya</taxon>
        <taxon>Basidiomycota</taxon>
        <taxon>Agaricomycotina</taxon>
        <taxon>Tremellomycetes</taxon>
        <taxon>Tremellales</taxon>
        <taxon>Cryptococcaceae</taxon>
        <taxon>Kwoniella</taxon>
    </lineage>
</organism>
<evidence type="ECO:0000313" key="3">
    <source>
        <dbReference type="EMBL" id="OCF36813.1"/>
    </source>
</evidence>
<evidence type="ECO:0000259" key="2">
    <source>
        <dbReference type="PROSITE" id="PS50090"/>
    </source>
</evidence>
<feature type="domain" description="Myb-like" evidence="2">
    <location>
        <begin position="26"/>
        <end position="80"/>
    </location>
</feature>
<feature type="compositionally biased region" description="Basic and acidic residues" evidence="1">
    <location>
        <begin position="1"/>
        <end position="12"/>
    </location>
</feature>
<dbReference type="EMBL" id="KI669494">
    <property type="protein sequence ID" value="OCF36813.1"/>
    <property type="molecule type" value="Genomic_DNA"/>
</dbReference>
<dbReference type="PROSITE" id="PS50090">
    <property type="entry name" value="MYB_LIKE"/>
    <property type="match status" value="1"/>
</dbReference>
<protein>
    <recommendedName>
        <fullName evidence="2">Myb-like domain-containing protein</fullName>
    </recommendedName>
</protein>
<evidence type="ECO:0000256" key="1">
    <source>
        <dbReference type="SAM" id="MobiDB-lite"/>
    </source>
</evidence>
<sequence length="85" mass="9545">MPLKRKDSDETSSKGSSVGGGPKKQRAYNGKNPWTAAEDQKFIEHIDKLVKDKLWAAVKDDPELAVRGANGIRTHWEAMVRKLKK</sequence>
<accession>A0A1B9H0K2</accession>
<dbReference type="AlphaFoldDB" id="A0A1B9H0K2"/>
<evidence type="ECO:0000313" key="4">
    <source>
        <dbReference type="Proteomes" id="UP000092666"/>
    </source>
</evidence>
<gene>
    <name evidence="3" type="ORF">I316_01409</name>
</gene>
<dbReference type="InterPro" id="IPR001005">
    <property type="entry name" value="SANT/Myb"/>
</dbReference>
<reference evidence="3 4" key="1">
    <citation type="submission" date="2013-07" db="EMBL/GenBank/DDBJ databases">
        <title>The Genome Sequence of Cryptococcus heveanensis BCC8398.</title>
        <authorList>
            <consortium name="The Broad Institute Genome Sequencing Platform"/>
            <person name="Cuomo C."/>
            <person name="Litvintseva A."/>
            <person name="Chen Y."/>
            <person name="Heitman J."/>
            <person name="Sun S."/>
            <person name="Springer D."/>
            <person name="Dromer F."/>
            <person name="Young S.K."/>
            <person name="Zeng Q."/>
            <person name="Gargeya S."/>
            <person name="Fitzgerald M."/>
            <person name="Abouelleil A."/>
            <person name="Alvarado L."/>
            <person name="Berlin A.M."/>
            <person name="Chapman S.B."/>
            <person name="Dewar J."/>
            <person name="Goldberg J."/>
            <person name="Griggs A."/>
            <person name="Gujja S."/>
            <person name="Hansen M."/>
            <person name="Howarth C."/>
            <person name="Imamovic A."/>
            <person name="Larimer J."/>
            <person name="McCowan C."/>
            <person name="Murphy C."/>
            <person name="Pearson M."/>
            <person name="Priest M."/>
            <person name="Roberts A."/>
            <person name="Saif S."/>
            <person name="Shea T."/>
            <person name="Sykes S."/>
            <person name="Wortman J."/>
            <person name="Nusbaum C."/>
            <person name="Birren B."/>
        </authorList>
    </citation>
    <scope>NUCLEOTIDE SEQUENCE [LARGE SCALE GENOMIC DNA]</scope>
    <source>
        <strain evidence="3 4">BCC8398</strain>
    </source>
</reference>
<dbReference type="Gene3D" id="1.10.10.60">
    <property type="entry name" value="Homeodomain-like"/>
    <property type="match status" value="1"/>
</dbReference>
<reference evidence="4" key="2">
    <citation type="submission" date="2013-12" db="EMBL/GenBank/DDBJ databases">
        <title>Evolution of pathogenesis and genome organization in the Tremellales.</title>
        <authorList>
            <person name="Cuomo C."/>
            <person name="Litvintseva A."/>
            <person name="Heitman J."/>
            <person name="Chen Y."/>
            <person name="Sun S."/>
            <person name="Springer D."/>
            <person name="Dromer F."/>
            <person name="Young S."/>
            <person name="Zeng Q."/>
            <person name="Chapman S."/>
            <person name="Gujja S."/>
            <person name="Saif S."/>
            <person name="Birren B."/>
        </authorList>
    </citation>
    <scope>NUCLEOTIDE SEQUENCE [LARGE SCALE GENOMIC DNA]</scope>
    <source>
        <strain evidence="4">BCC8398</strain>
    </source>
</reference>
<dbReference type="Proteomes" id="UP000092666">
    <property type="component" value="Unassembled WGS sequence"/>
</dbReference>
<name>A0A1B9H0K2_9TREE</name>
<proteinExistence type="predicted"/>
<dbReference type="OrthoDB" id="2564476at2759"/>
<keyword evidence="4" id="KW-1185">Reference proteome</keyword>